<dbReference type="SUPFAM" id="SSF51735">
    <property type="entry name" value="NAD(P)-binding Rossmann-fold domains"/>
    <property type="match status" value="1"/>
</dbReference>
<gene>
    <name evidence="4" type="ORF">NBZ79_14350</name>
</gene>
<dbReference type="PANTHER" id="PTHR10366">
    <property type="entry name" value="NAD DEPENDENT EPIMERASE/DEHYDRATASE"/>
    <property type="match status" value="1"/>
</dbReference>
<dbReference type="InterPro" id="IPR001509">
    <property type="entry name" value="Epimerase_deHydtase"/>
</dbReference>
<keyword evidence="5" id="KW-1185">Reference proteome</keyword>
<dbReference type="Pfam" id="PF01370">
    <property type="entry name" value="Epimerase"/>
    <property type="match status" value="1"/>
</dbReference>
<name>A0ABY4W4Y0_9PROT</name>
<protein>
    <submittedName>
        <fullName evidence="4">Aldehyde reductase</fullName>
    </submittedName>
</protein>
<evidence type="ECO:0000256" key="2">
    <source>
        <dbReference type="ARBA" id="ARBA00023445"/>
    </source>
</evidence>
<dbReference type="Gene3D" id="3.40.50.720">
    <property type="entry name" value="NAD(P)-binding Rossmann-like Domain"/>
    <property type="match status" value="1"/>
</dbReference>
<comment type="similarity">
    <text evidence="2">Belongs to the NAD(P)-dependent epimerase/dehydratase family. Dihydroflavonol-4-reductase subfamily.</text>
</comment>
<keyword evidence="1" id="KW-0560">Oxidoreductase</keyword>
<dbReference type="PANTHER" id="PTHR10366:SF564">
    <property type="entry name" value="STEROL-4-ALPHA-CARBOXYLATE 3-DEHYDROGENASE, DECARBOXYLATING"/>
    <property type="match status" value="1"/>
</dbReference>
<evidence type="ECO:0000313" key="5">
    <source>
        <dbReference type="Proteomes" id="UP001056291"/>
    </source>
</evidence>
<feature type="domain" description="NAD-dependent epimerase/dehydratase" evidence="3">
    <location>
        <begin position="7"/>
        <end position="244"/>
    </location>
</feature>
<dbReference type="Proteomes" id="UP001056291">
    <property type="component" value="Chromosome"/>
</dbReference>
<evidence type="ECO:0000313" key="4">
    <source>
        <dbReference type="EMBL" id="USG60349.1"/>
    </source>
</evidence>
<sequence length="340" mass="37157">MDNKDLVVVTGASGFIAQHTIKILLEKGYAVRGTVRDLGRIERLTASLAGQCDVTNLSFAKADLSTDEGWDTALSGAKYLLHMASPLPVEQPEDEDELIIPARDGALRALKAAVAAQVSRIVMTSSIASVSGGLDTTATFDESHWSDVTQDIGPYPKSKTIAERAAWDYINSLPEDNRPELVMINPGFVLGPLIDPDTSASHEVVRRLLSGQVPGIPDIGFSLVDVRDVAVAHVAALTADEAPGNRYICVTGYRDYYDIAKQVHTHLAGSDFKVPLRRIPSWLVRILANFNPTLKLIVPRLGQVSQFDTTRIRQDLQWQPIDLDTSLIETVDSLIEHKIV</sequence>
<reference evidence="4" key="1">
    <citation type="submission" date="2022-06" db="EMBL/GenBank/DDBJ databases">
        <title>Sneathiella actinostolidae sp. nov., isolated from a sea anemonein the Western Pacific Ocean.</title>
        <authorList>
            <person name="Wei M.J."/>
        </authorList>
    </citation>
    <scope>NUCLEOTIDE SEQUENCE</scope>
    <source>
        <strain evidence="4">PHK-P5</strain>
    </source>
</reference>
<proteinExistence type="inferred from homology"/>
<evidence type="ECO:0000259" key="3">
    <source>
        <dbReference type="Pfam" id="PF01370"/>
    </source>
</evidence>
<organism evidence="4 5">
    <name type="scientific">Sneathiella marina</name>
    <dbReference type="NCBI Taxonomy" id="2950108"/>
    <lineage>
        <taxon>Bacteria</taxon>
        <taxon>Pseudomonadati</taxon>
        <taxon>Pseudomonadota</taxon>
        <taxon>Alphaproteobacteria</taxon>
        <taxon>Sneathiellales</taxon>
        <taxon>Sneathiellaceae</taxon>
        <taxon>Sneathiella</taxon>
    </lineage>
</organism>
<dbReference type="CDD" id="cd05227">
    <property type="entry name" value="AR_SDR_e"/>
    <property type="match status" value="1"/>
</dbReference>
<dbReference type="InterPro" id="IPR050425">
    <property type="entry name" value="NAD(P)_dehydrat-like"/>
</dbReference>
<dbReference type="EMBL" id="CP098747">
    <property type="protein sequence ID" value="USG60349.1"/>
    <property type="molecule type" value="Genomic_DNA"/>
</dbReference>
<dbReference type="InterPro" id="IPR036291">
    <property type="entry name" value="NAD(P)-bd_dom_sf"/>
</dbReference>
<accession>A0ABY4W4Y0</accession>
<evidence type="ECO:0000256" key="1">
    <source>
        <dbReference type="ARBA" id="ARBA00023002"/>
    </source>
</evidence>
<dbReference type="RefSeq" id="WP_251933230.1">
    <property type="nucleotide sequence ID" value="NZ_CP098747.1"/>
</dbReference>